<feature type="domain" description="CHAD" evidence="2">
    <location>
        <begin position="216"/>
        <end position="508"/>
    </location>
</feature>
<dbReference type="PROSITE" id="PS51707">
    <property type="entry name" value="CYTH"/>
    <property type="match status" value="1"/>
</dbReference>
<gene>
    <name evidence="3" type="ORF">SAMN05421829_10429</name>
</gene>
<evidence type="ECO:0000259" key="1">
    <source>
        <dbReference type="PROSITE" id="PS51707"/>
    </source>
</evidence>
<dbReference type="Gene3D" id="1.40.20.10">
    <property type="entry name" value="CHAD domain"/>
    <property type="match status" value="1"/>
</dbReference>
<dbReference type="OrthoDB" id="3034217at2"/>
<dbReference type="AlphaFoldDB" id="A0A1N6SBX1"/>
<evidence type="ECO:0000313" key="3">
    <source>
        <dbReference type="EMBL" id="SIQ38653.1"/>
    </source>
</evidence>
<dbReference type="RefSeq" id="WP_076601405.1">
    <property type="nucleotide sequence ID" value="NZ_FTMD01000004.1"/>
</dbReference>
<dbReference type="SMART" id="SM00880">
    <property type="entry name" value="CHAD"/>
    <property type="match status" value="1"/>
</dbReference>
<dbReference type="InterPro" id="IPR038186">
    <property type="entry name" value="CHAD_dom_sf"/>
</dbReference>
<dbReference type="STRING" id="34027.SAMN05421829_10429"/>
<dbReference type="SMART" id="SM01118">
    <property type="entry name" value="CYTH"/>
    <property type="match status" value="1"/>
</dbReference>
<protein>
    <submittedName>
        <fullName evidence="3">Adenylate cyclase</fullName>
    </submittedName>
</protein>
<dbReference type="EMBL" id="FTMD01000004">
    <property type="protein sequence ID" value="SIQ38653.1"/>
    <property type="molecule type" value="Genomic_DNA"/>
</dbReference>
<dbReference type="GO" id="GO:0046872">
    <property type="term" value="F:metal ion binding"/>
    <property type="evidence" value="ECO:0007669"/>
    <property type="project" value="TreeGrafter"/>
</dbReference>
<sequence length="508" mass="56082">MSQEIELKLALPPKALAALRRHPLVAGAARQGSAKTLDNTYFDTPDLRLKERKIALRTRRQGRVELQTVKCAAESTAGLTSRPEWEQPFSGSFDFSAVDAPKVRKLLTRHASSLAPVFATRFRRETRLYAPDDKVRILMMIDTGEVVAGDRRAPISELELELVAGEPLDLLLLACRLAADNPLMPSDISKAERGYALHLGTRLEPARAEASAIDSGDSPLAAFRTLAYSCLRQWQANAVGATEDGAPEFIHQLRVALRRLRTLLSLFAPILPPEFVEHWRARLGENARNFAEARDLDVLYEEILTPVATDEAGHSGSEADSVIALAERIGAERERARGESLHTLDPAAQGRLMIGLTAALHALPDDGARADHALADFTVRQLERLRKKVRRRHAAAADRSRTHLHALRIALKRLRYALEFFAPLLPAKPTRRYVATIVRAQNALGFVHDVDVARIRLAHYAGDDPELRAAAAFVCGWHGPAYARLGRRALRDVARLLGEDAPWAAARG</sequence>
<dbReference type="Gene3D" id="2.40.320.10">
    <property type="entry name" value="Hypothetical Protein Pfu-838710-001"/>
    <property type="match status" value="1"/>
</dbReference>
<dbReference type="GO" id="GO:0050355">
    <property type="term" value="F:inorganic triphosphate phosphatase activity"/>
    <property type="evidence" value="ECO:0007669"/>
    <property type="project" value="InterPro"/>
</dbReference>
<evidence type="ECO:0000313" key="4">
    <source>
        <dbReference type="Proteomes" id="UP000186819"/>
    </source>
</evidence>
<dbReference type="InterPro" id="IPR033469">
    <property type="entry name" value="CYTH-like_dom_sf"/>
</dbReference>
<dbReference type="InterPro" id="IPR007899">
    <property type="entry name" value="CHAD_dom"/>
</dbReference>
<dbReference type="PANTHER" id="PTHR39569:SF1">
    <property type="entry name" value="INORGANIC TRIPHOSPHATASE"/>
    <property type="match status" value="1"/>
</dbReference>
<dbReference type="InterPro" id="IPR039013">
    <property type="entry name" value="YgiF"/>
</dbReference>
<dbReference type="SUPFAM" id="SSF55154">
    <property type="entry name" value="CYTH-like phosphatases"/>
    <property type="match status" value="1"/>
</dbReference>
<dbReference type="CDD" id="cd07756">
    <property type="entry name" value="CYTH-like_Pase_CHAD"/>
    <property type="match status" value="1"/>
</dbReference>
<name>A0A1N6SBX1_9RHOO</name>
<proteinExistence type="predicted"/>
<dbReference type="Pfam" id="PF05235">
    <property type="entry name" value="CHAD"/>
    <property type="match status" value="1"/>
</dbReference>
<feature type="domain" description="CYTH" evidence="1">
    <location>
        <begin position="2"/>
        <end position="201"/>
    </location>
</feature>
<keyword evidence="4" id="KW-1185">Reference proteome</keyword>
<dbReference type="PANTHER" id="PTHR39569">
    <property type="entry name" value="INORGANIC TRIPHOSPHATASE"/>
    <property type="match status" value="1"/>
</dbReference>
<organism evidence="3 4">
    <name type="scientific">Aromatoleum tolulyticum</name>
    <dbReference type="NCBI Taxonomy" id="34027"/>
    <lineage>
        <taxon>Bacteria</taxon>
        <taxon>Pseudomonadati</taxon>
        <taxon>Pseudomonadota</taxon>
        <taxon>Betaproteobacteria</taxon>
        <taxon>Rhodocyclales</taxon>
        <taxon>Rhodocyclaceae</taxon>
        <taxon>Aromatoleum</taxon>
    </lineage>
</organism>
<dbReference type="Pfam" id="PF01928">
    <property type="entry name" value="CYTH"/>
    <property type="match status" value="1"/>
</dbReference>
<accession>A0A1N6SBX1</accession>
<dbReference type="PROSITE" id="PS51708">
    <property type="entry name" value="CHAD"/>
    <property type="match status" value="1"/>
</dbReference>
<reference evidence="4" key="1">
    <citation type="submission" date="2017-01" db="EMBL/GenBank/DDBJ databases">
        <authorList>
            <person name="Varghese N."/>
            <person name="Submissions S."/>
        </authorList>
    </citation>
    <scope>NUCLEOTIDE SEQUENCE [LARGE SCALE GENOMIC DNA]</scope>
    <source>
        <strain evidence="4">ATCC 51758</strain>
    </source>
</reference>
<dbReference type="Proteomes" id="UP000186819">
    <property type="component" value="Unassembled WGS sequence"/>
</dbReference>
<evidence type="ECO:0000259" key="2">
    <source>
        <dbReference type="PROSITE" id="PS51708"/>
    </source>
</evidence>
<dbReference type="InterPro" id="IPR023577">
    <property type="entry name" value="CYTH_domain"/>
</dbReference>